<evidence type="ECO:0000313" key="2">
    <source>
        <dbReference type="Proteomes" id="UP000694892"/>
    </source>
</evidence>
<dbReference type="AlphaFoldDB" id="A0A974H3C2"/>
<proteinExistence type="predicted"/>
<dbReference type="EMBL" id="CM004482">
    <property type="protein sequence ID" value="OCT63303.1"/>
    <property type="molecule type" value="Genomic_DNA"/>
</dbReference>
<reference evidence="2" key="1">
    <citation type="journal article" date="2016" name="Nature">
        <title>Genome evolution in the allotetraploid frog Xenopus laevis.</title>
        <authorList>
            <person name="Session A.M."/>
            <person name="Uno Y."/>
            <person name="Kwon T."/>
            <person name="Chapman J.A."/>
            <person name="Toyoda A."/>
            <person name="Takahashi S."/>
            <person name="Fukui A."/>
            <person name="Hikosaka A."/>
            <person name="Suzuki A."/>
            <person name="Kondo M."/>
            <person name="van Heeringen S.J."/>
            <person name="Quigley I."/>
            <person name="Heinz S."/>
            <person name="Ogino H."/>
            <person name="Ochi H."/>
            <person name="Hellsten U."/>
            <person name="Lyons J.B."/>
            <person name="Simakov O."/>
            <person name="Putnam N."/>
            <person name="Stites J."/>
            <person name="Kuroki Y."/>
            <person name="Tanaka T."/>
            <person name="Michiue T."/>
            <person name="Watanabe M."/>
            <person name="Bogdanovic O."/>
            <person name="Lister R."/>
            <person name="Georgiou G."/>
            <person name="Paranjpe S.S."/>
            <person name="van Kruijsbergen I."/>
            <person name="Shu S."/>
            <person name="Carlson J."/>
            <person name="Kinoshita T."/>
            <person name="Ohta Y."/>
            <person name="Mawaribuchi S."/>
            <person name="Jenkins J."/>
            <person name="Grimwood J."/>
            <person name="Schmutz J."/>
            <person name="Mitros T."/>
            <person name="Mozaffari S.V."/>
            <person name="Suzuki Y."/>
            <person name="Haramoto Y."/>
            <person name="Yamamoto T.S."/>
            <person name="Takagi C."/>
            <person name="Heald R."/>
            <person name="Miller K."/>
            <person name="Haudenschild C."/>
            <person name="Kitzman J."/>
            <person name="Nakayama T."/>
            <person name="Izutsu Y."/>
            <person name="Robert J."/>
            <person name="Fortriede J."/>
            <person name="Burns K."/>
            <person name="Lotay V."/>
            <person name="Karimi K."/>
            <person name="Yasuoka Y."/>
            <person name="Dichmann D.S."/>
            <person name="Flajnik M.F."/>
            <person name="Houston D.W."/>
            <person name="Shendure J."/>
            <person name="DuPasquier L."/>
            <person name="Vize P.D."/>
            <person name="Zorn A.M."/>
            <person name="Ito M."/>
            <person name="Marcotte E.M."/>
            <person name="Wallingford J.B."/>
            <person name="Ito Y."/>
            <person name="Asashima M."/>
            <person name="Ueno N."/>
            <person name="Matsuda Y."/>
            <person name="Veenstra G.J."/>
            <person name="Fujiyama A."/>
            <person name="Harland R.M."/>
            <person name="Taira M."/>
            <person name="Rokhsar D.S."/>
        </authorList>
    </citation>
    <scope>NUCLEOTIDE SEQUENCE [LARGE SCALE GENOMIC DNA]</scope>
    <source>
        <strain evidence="2">J</strain>
    </source>
</reference>
<dbReference type="Proteomes" id="UP000694892">
    <property type="component" value="Chromosome 9_10L"/>
</dbReference>
<accession>A0A974H3C2</accession>
<gene>
    <name evidence="1" type="ORF">XELAEV_18044401mg</name>
</gene>
<evidence type="ECO:0000313" key="1">
    <source>
        <dbReference type="EMBL" id="OCT63303.1"/>
    </source>
</evidence>
<protein>
    <submittedName>
        <fullName evidence="1">Uncharacterized protein</fullName>
    </submittedName>
</protein>
<organism evidence="1 2">
    <name type="scientific">Xenopus laevis</name>
    <name type="common">African clawed frog</name>
    <dbReference type="NCBI Taxonomy" id="8355"/>
    <lineage>
        <taxon>Eukaryota</taxon>
        <taxon>Metazoa</taxon>
        <taxon>Chordata</taxon>
        <taxon>Craniata</taxon>
        <taxon>Vertebrata</taxon>
        <taxon>Euteleostomi</taxon>
        <taxon>Amphibia</taxon>
        <taxon>Batrachia</taxon>
        <taxon>Anura</taxon>
        <taxon>Pipoidea</taxon>
        <taxon>Pipidae</taxon>
        <taxon>Xenopodinae</taxon>
        <taxon>Xenopus</taxon>
        <taxon>Xenopus</taxon>
    </lineage>
</organism>
<name>A0A974H3C2_XENLA</name>
<sequence>MDPAQTEGMVSSVFRIRNHRHTLRRQWGKNEELKMDPTRTERKVSGTYKMKNHGWTLPRQRESRAVCTEQIY</sequence>